<protein>
    <submittedName>
        <fullName evidence="1">Putative phiE125 gp8 family phage protein</fullName>
    </submittedName>
</protein>
<proteinExistence type="predicted"/>
<dbReference type="NCBIfam" id="TIGR01560">
    <property type="entry name" value="put_DNA_pack"/>
    <property type="match status" value="1"/>
</dbReference>
<dbReference type="Pfam" id="PF05135">
    <property type="entry name" value="Phage_connect_1"/>
    <property type="match status" value="1"/>
</dbReference>
<dbReference type="EMBL" id="JACIEJ010000005">
    <property type="protein sequence ID" value="MBB3986171.1"/>
    <property type="molecule type" value="Genomic_DNA"/>
</dbReference>
<sequence>MRLTRISASATSPVTLGAVKAYLRVLHDDEDALIQSLIDAAVTYLDGPMGILGRPIMLQTWEVALDSWPASELRLPVASVTSATVDYYDSSGVVQTLPPDSYSIDPLTEAAVGAARPVLRWVGAFARPELGDGLYPVRLELTGGAADAGALDAGLATLVTMIAGEWYKRDGDGGAAKDWPMAIEALLARYRVKL</sequence>
<organism evidence="1 2">
    <name type="scientific">Sagittula marina</name>
    <dbReference type="NCBI Taxonomy" id="943940"/>
    <lineage>
        <taxon>Bacteria</taxon>
        <taxon>Pseudomonadati</taxon>
        <taxon>Pseudomonadota</taxon>
        <taxon>Alphaproteobacteria</taxon>
        <taxon>Rhodobacterales</taxon>
        <taxon>Roseobacteraceae</taxon>
        <taxon>Sagittula</taxon>
    </lineage>
</organism>
<dbReference type="RefSeq" id="WP_183966325.1">
    <property type="nucleotide sequence ID" value="NZ_BAABBZ010000007.1"/>
</dbReference>
<dbReference type="InterPro" id="IPR011738">
    <property type="entry name" value="Phage_CHP"/>
</dbReference>
<comment type="caution">
    <text evidence="1">The sequence shown here is derived from an EMBL/GenBank/DDBJ whole genome shotgun (WGS) entry which is preliminary data.</text>
</comment>
<dbReference type="Gene3D" id="1.10.3230.30">
    <property type="entry name" value="Phage gp6-like head-tail connector protein"/>
    <property type="match status" value="1"/>
</dbReference>
<dbReference type="InterPro" id="IPR021146">
    <property type="entry name" value="Phage_gp6-like_head-tail"/>
</dbReference>
<dbReference type="NCBIfam" id="TIGR02215">
    <property type="entry name" value="phage_chp_gp8"/>
    <property type="match status" value="1"/>
</dbReference>
<dbReference type="InterPro" id="IPR006450">
    <property type="entry name" value="Phage_HK97_gp6-like"/>
</dbReference>
<evidence type="ECO:0000313" key="1">
    <source>
        <dbReference type="EMBL" id="MBB3986171.1"/>
    </source>
</evidence>
<gene>
    <name evidence="1" type="ORF">GGQ68_002509</name>
</gene>
<evidence type="ECO:0000313" key="2">
    <source>
        <dbReference type="Proteomes" id="UP000541426"/>
    </source>
</evidence>
<accession>A0A7W6DR32</accession>
<dbReference type="CDD" id="cd08054">
    <property type="entry name" value="gp6"/>
    <property type="match status" value="1"/>
</dbReference>
<keyword evidence="2" id="KW-1185">Reference proteome</keyword>
<dbReference type="AlphaFoldDB" id="A0A7W6DR32"/>
<dbReference type="Proteomes" id="UP000541426">
    <property type="component" value="Unassembled WGS sequence"/>
</dbReference>
<name>A0A7W6DR32_9RHOB</name>
<reference evidence="1 2" key="1">
    <citation type="submission" date="2020-08" db="EMBL/GenBank/DDBJ databases">
        <title>Genomic Encyclopedia of Type Strains, Phase IV (KMG-IV): sequencing the most valuable type-strain genomes for metagenomic binning, comparative biology and taxonomic classification.</title>
        <authorList>
            <person name="Goeker M."/>
        </authorList>
    </citation>
    <scope>NUCLEOTIDE SEQUENCE [LARGE SCALE GENOMIC DNA]</scope>
    <source>
        <strain evidence="1 2">DSM 102235</strain>
    </source>
</reference>